<evidence type="ECO:0000313" key="1">
    <source>
        <dbReference type="EMBL" id="KAJ0171009.1"/>
    </source>
</evidence>
<dbReference type="Proteomes" id="UP000824533">
    <property type="component" value="Linkage Group LG25"/>
</dbReference>
<organism evidence="1 2">
    <name type="scientific">Dendrolimus kikuchii</name>
    <dbReference type="NCBI Taxonomy" id="765133"/>
    <lineage>
        <taxon>Eukaryota</taxon>
        <taxon>Metazoa</taxon>
        <taxon>Ecdysozoa</taxon>
        <taxon>Arthropoda</taxon>
        <taxon>Hexapoda</taxon>
        <taxon>Insecta</taxon>
        <taxon>Pterygota</taxon>
        <taxon>Neoptera</taxon>
        <taxon>Endopterygota</taxon>
        <taxon>Lepidoptera</taxon>
        <taxon>Glossata</taxon>
        <taxon>Ditrysia</taxon>
        <taxon>Bombycoidea</taxon>
        <taxon>Lasiocampidae</taxon>
        <taxon>Dendrolimus</taxon>
    </lineage>
</organism>
<accession>A0ACC1CHU3</accession>
<sequence>MVLRVFAFHHFDDTRRSGVDDDKALREDRSGEDLQNTDDAEVEISWRIVGGSGVSIRQNPYTILYGFTCGGALIAPEWAITAAHCKEKHNFVYVGSTLRSRAMPYLICAHFTHPKWRAKKKIHYHDFDYQLLLLETPVPVTQSTRPIAIGELSDLRPGTMVFVSGWGHTSFTAEEMEDILRGVVVPIIPFDTCKKVPERYYHKITPRMFCAGYIHIGKKDACQGDSGGPAVANRKLVGLVSFGVGCAVKNQPGVYSNLPLARNWIRSVTGLPL</sequence>
<keyword evidence="2" id="KW-1185">Reference proteome</keyword>
<protein>
    <submittedName>
        <fullName evidence="1">Uncharacterized protein</fullName>
    </submittedName>
</protein>
<reference evidence="1 2" key="1">
    <citation type="journal article" date="2021" name="Front. Genet.">
        <title>Chromosome-Level Genome Assembly Reveals Significant Gene Expansion in the Toll and IMD Signaling Pathways of Dendrolimus kikuchii.</title>
        <authorList>
            <person name="Zhou J."/>
            <person name="Wu P."/>
            <person name="Xiong Z."/>
            <person name="Liu N."/>
            <person name="Zhao N."/>
            <person name="Ji M."/>
            <person name="Qiu Y."/>
            <person name="Yang B."/>
        </authorList>
    </citation>
    <scope>NUCLEOTIDE SEQUENCE [LARGE SCALE GENOMIC DNA]</scope>
    <source>
        <strain evidence="1">Ann1</strain>
    </source>
</reference>
<comment type="caution">
    <text evidence="1">The sequence shown here is derived from an EMBL/GenBank/DDBJ whole genome shotgun (WGS) entry which is preliminary data.</text>
</comment>
<dbReference type="EMBL" id="CM034411">
    <property type="protein sequence ID" value="KAJ0171009.1"/>
    <property type="molecule type" value="Genomic_DNA"/>
</dbReference>
<name>A0ACC1CHU3_9NEOP</name>
<gene>
    <name evidence="1" type="ORF">K1T71_013208</name>
</gene>
<proteinExistence type="predicted"/>
<evidence type="ECO:0000313" key="2">
    <source>
        <dbReference type="Proteomes" id="UP000824533"/>
    </source>
</evidence>